<sequence>MSTKQDNARLRADNEALNERLREAQELAEAQLRNVERLATKAARTDTAEAELAETHANRKTAWSRVAELERAAESQQAMAAVVTRFLAEHLTSASTTRLVVARDLRDQLTKAGCAVEVEAGLPAQAGGGS</sequence>
<accession>A0ABV6W474</accession>
<feature type="coiled-coil region" evidence="1">
    <location>
        <begin position="7"/>
        <end position="41"/>
    </location>
</feature>
<name>A0ABV6W474_9ACTN</name>
<dbReference type="RefSeq" id="WP_380542773.1">
    <property type="nucleotide sequence ID" value="NZ_JBHFAB010000030.1"/>
</dbReference>
<evidence type="ECO:0000256" key="1">
    <source>
        <dbReference type="SAM" id="Coils"/>
    </source>
</evidence>
<proteinExistence type="predicted"/>
<gene>
    <name evidence="2" type="ORF">ACEZDE_29790</name>
</gene>
<dbReference type="EMBL" id="JBHFAB010000030">
    <property type="protein sequence ID" value="MFC1420806.1"/>
    <property type="molecule type" value="Genomic_DNA"/>
</dbReference>
<organism evidence="2 3">
    <name type="scientific">Streptacidiphilus cavernicola</name>
    <dbReference type="NCBI Taxonomy" id="3342716"/>
    <lineage>
        <taxon>Bacteria</taxon>
        <taxon>Bacillati</taxon>
        <taxon>Actinomycetota</taxon>
        <taxon>Actinomycetes</taxon>
        <taxon>Kitasatosporales</taxon>
        <taxon>Streptomycetaceae</taxon>
        <taxon>Streptacidiphilus</taxon>
    </lineage>
</organism>
<evidence type="ECO:0000313" key="3">
    <source>
        <dbReference type="Proteomes" id="UP001592531"/>
    </source>
</evidence>
<dbReference type="Proteomes" id="UP001592531">
    <property type="component" value="Unassembled WGS sequence"/>
</dbReference>
<evidence type="ECO:0000313" key="2">
    <source>
        <dbReference type="EMBL" id="MFC1420806.1"/>
    </source>
</evidence>
<protein>
    <submittedName>
        <fullName evidence="2">Uncharacterized protein</fullName>
    </submittedName>
</protein>
<comment type="caution">
    <text evidence="2">The sequence shown here is derived from an EMBL/GenBank/DDBJ whole genome shotgun (WGS) entry which is preliminary data.</text>
</comment>
<keyword evidence="1" id="KW-0175">Coiled coil</keyword>
<reference evidence="2 3" key="1">
    <citation type="submission" date="2024-09" db="EMBL/GenBank/DDBJ databases">
        <authorList>
            <person name="Lee S.D."/>
        </authorList>
    </citation>
    <scope>NUCLEOTIDE SEQUENCE [LARGE SCALE GENOMIC DNA]</scope>
    <source>
        <strain evidence="2 3">N8-3</strain>
    </source>
</reference>
<keyword evidence="3" id="KW-1185">Reference proteome</keyword>